<proteinExistence type="predicted"/>
<dbReference type="EnsemblPlants" id="OBART07G18590.1">
    <property type="protein sequence ID" value="OBART07G18590.1"/>
    <property type="gene ID" value="OBART07G18590"/>
</dbReference>
<keyword evidence="1" id="KW-0472">Membrane</keyword>
<dbReference type="AlphaFoldDB" id="A0A0D3GSD8"/>
<keyword evidence="1" id="KW-0812">Transmembrane</keyword>
<feature type="transmembrane region" description="Helical" evidence="1">
    <location>
        <begin position="118"/>
        <end position="139"/>
    </location>
</feature>
<keyword evidence="1" id="KW-1133">Transmembrane helix</keyword>
<dbReference type="PaxDb" id="65489-OBART07G18590.1"/>
<evidence type="ECO:0000313" key="2">
    <source>
        <dbReference type="EnsemblPlants" id="OBART07G18590.1"/>
    </source>
</evidence>
<dbReference type="HOGENOM" id="CLU_081979_2_0_1"/>
<keyword evidence="3" id="KW-1185">Reference proteome</keyword>
<accession>A0A0D3GSD8</accession>
<evidence type="ECO:0000256" key="1">
    <source>
        <dbReference type="SAM" id="Phobius"/>
    </source>
</evidence>
<name>A0A0D3GSD8_9ORYZ</name>
<evidence type="ECO:0000313" key="3">
    <source>
        <dbReference type="Proteomes" id="UP000026960"/>
    </source>
</evidence>
<organism evidence="2">
    <name type="scientific">Oryza barthii</name>
    <dbReference type="NCBI Taxonomy" id="65489"/>
    <lineage>
        <taxon>Eukaryota</taxon>
        <taxon>Viridiplantae</taxon>
        <taxon>Streptophyta</taxon>
        <taxon>Embryophyta</taxon>
        <taxon>Tracheophyta</taxon>
        <taxon>Spermatophyta</taxon>
        <taxon>Magnoliopsida</taxon>
        <taxon>Liliopsida</taxon>
        <taxon>Poales</taxon>
        <taxon>Poaceae</taxon>
        <taxon>BOP clade</taxon>
        <taxon>Oryzoideae</taxon>
        <taxon>Oryzeae</taxon>
        <taxon>Oryzinae</taxon>
        <taxon>Oryza</taxon>
    </lineage>
</organism>
<reference evidence="2" key="1">
    <citation type="journal article" date="2009" name="Rice">
        <title>De Novo Next Generation Sequencing of Plant Genomes.</title>
        <authorList>
            <person name="Rounsley S."/>
            <person name="Marri P.R."/>
            <person name="Yu Y."/>
            <person name="He R."/>
            <person name="Sisneros N."/>
            <person name="Goicoechea J.L."/>
            <person name="Lee S.J."/>
            <person name="Angelova A."/>
            <person name="Kudrna D."/>
            <person name="Luo M."/>
            <person name="Affourtit J."/>
            <person name="Desany B."/>
            <person name="Knight J."/>
            <person name="Niazi F."/>
            <person name="Egholm M."/>
            <person name="Wing R.A."/>
        </authorList>
    </citation>
    <scope>NUCLEOTIDE SEQUENCE [LARGE SCALE GENOMIC DNA]</scope>
    <source>
        <strain evidence="2">cv. IRGC 105608</strain>
    </source>
</reference>
<dbReference type="Gramene" id="OBART07G18590.1">
    <property type="protein sequence ID" value="OBART07G18590.1"/>
    <property type="gene ID" value="OBART07G18590"/>
</dbReference>
<dbReference type="Proteomes" id="UP000026960">
    <property type="component" value="Chromosome 7"/>
</dbReference>
<sequence>MQRRLAAGSDELGMLQGSSYPARLPIGFSGLPLVRCPRCGAAIVECRSMRHGGKVPNSCKFFKWIESYKKMVEGMSLHAVDEASNDVALEHMVAAPVEMKLRSVDDGKMDKLINWIQVLVMINIGLLVLCFIGVFVMILK</sequence>
<protein>
    <submittedName>
        <fullName evidence="2">Uncharacterized protein</fullName>
    </submittedName>
</protein>
<reference evidence="2" key="2">
    <citation type="submission" date="2015-03" db="UniProtKB">
        <authorList>
            <consortium name="EnsemblPlants"/>
        </authorList>
    </citation>
    <scope>IDENTIFICATION</scope>
</reference>